<dbReference type="STRING" id="1411621.AUC43_03550"/>
<feature type="compositionally biased region" description="Polar residues" evidence="5">
    <location>
        <begin position="9"/>
        <end position="21"/>
    </location>
</feature>
<dbReference type="Pfam" id="PF06803">
    <property type="entry name" value="DUF1232"/>
    <property type="match status" value="1"/>
</dbReference>
<dbReference type="KEGG" id="hyg:AUC43_03550"/>
<proteinExistence type="predicted"/>
<evidence type="ECO:0000259" key="6">
    <source>
        <dbReference type="Pfam" id="PF06803"/>
    </source>
</evidence>
<feature type="region of interest" description="Disordered" evidence="5">
    <location>
        <begin position="1"/>
        <end position="21"/>
    </location>
</feature>
<evidence type="ECO:0000256" key="4">
    <source>
        <dbReference type="ARBA" id="ARBA00023136"/>
    </source>
</evidence>
<dbReference type="GO" id="GO:0012505">
    <property type="term" value="C:endomembrane system"/>
    <property type="evidence" value="ECO:0007669"/>
    <property type="project" value="UniProtKB-SubCell"/>
</dbReference>
<feature type="compositionally biased region" description="Polar residues" evidence="5">
    <location>
        <begin position="203"/>
        <end position="224"/>
    </location>
</feature>
<evidence type="ECO:0000313" key="7">
    <source>
        <dbReference type="EMBL" id="ALW84251.1"/>
    </source>
</evidence>
<dbReference type="InterPro" id="IPR010652">
    <property type="entry name" value="DUF1232"/>
</dbReference>
<evidence type="ECO:0000256" key="3">
    <source>
        <dbReference type="ARBA" id="ARBA00022989"/>
    </source>
</evidence>
<feature type="compositionally biased region" description="Polar residues" evidence="5">
    <location>
        <begin position="237"/>
        <end position="257"/>
    </location>
</feature>
<organism evidence="7 8">
    <name type="scientific">Hymenobacter sedentarius</name>
    <dbReference type="NCBI Taxonomy" id="1411621"/>
    <lineage>
        <taxon>Bacteria</taxon>
        <taxon>Pseudomonadati</taxon>
        <taxon>Bacteroidota</taxon>
        <taxon>Cytophagia</taxon>
        <taxon>Cytophagales</taxon>
        <taxon>Hymenobacteraceae</taxon>
        <taxon>Hymenobacter</taxon>
    </lineage>
</organism>
<keyword evidence="2" id="KW-0812">Transmembrane</keyword>
<sequence>MHSLIPLSVAQNQQTPPTSNDVAGSAIFKKFLRTAEGYVRQPTRMKQLLTDAYKKASEKNEVGTLAHEAWETLQTMFRLIKASMSGEYTGVPGTTVAAAVAVLIYFLSPIDLIPDFIPVLGLLDDVALVAWFSTTLKHELDKFHEWETTRPALAVNANVDTKSHKAAAEQAATAMSAGPASPHAPERPQPARESAKQHGTVDLPSTPSHSNTDSGLGTPESSSPRPVHEAGPDVQPTGPTSGATVRTWEGSRNSTDPGNLDSGGNVR</sequence>
<keyword evidence="8" id="KW-1185">Reference proteome</keyword>
<reference evidence="7 8" key="1">
    <citation type="submission" date="2015-12" db="EMBL/GenBank/DDBJ databases">
        <authorList>
            <person name="Shamseldin A."/>
            <person name="Moawad H."/>
            <person name="Abd El-Rahim W.M."/>
            <person name="Sadowsky M.J."/>
        </authorList>
    </citation>
    <scope>NUCLEOTIDE SEQUENCE [LARGE SCALE GENOMIC DNA]</scope>
    <source>
        <strain evidence="7 8">DG5B</strain>
    </source>
</reference>
<feature type="region of interest" description="Disordered" evidence="5">
    <location>
        <begin position="160"/>
        <end position="267"/>
    </location>
</feature>
<keyword evidence="4" id="KW-0472">Membrane</keyword>
<gene>
    <name evidence="7" type="ORF">AUC43_03550</name>
</gene>
<feature type="compositionally biased region" description="Basic and acidic residues" evidence="5">
    <location>
        <begin position="184"/>
        <end position="196"/>
    </location>
</feature>
<protein>
    <recommendedName>
        <fullName evidence="6">DUF1232 domain-containing protein</fullName>
    </recommendedName>
</protein>
<keyword evidence="3" id="KW-1133">Transmembrane helix</keyword>
<comment type="subcellular location">
    <subcellularLocation>
        <location evidence="1">Endomembrane system</location>
        <topology evidence="1">Multi-pass membrane protein</topology>
    </subcellularLocation>
</comment>
<evidence type="ECO:0000313" key="8">
    <source>
        <dbReference type="Proteomes" id="UP000059542"/>
    </source>
</evidence>
<accession>A0A0U4BCF1</accession>
<feature type="compositionally biased region" description="Low complexity" evidence="5">
    <location>
        <begin position="168"/>
        <end position="177"/>
    </location>
</feature>
<evidence type="ECO:0000256" key="2">
    <source>
        <dbReference type="ARBA" id="ARBA00022692"/>
    </source>
</evidence>
<dbReference type="Proteomes" id="UP000059542">
    <property type="component" value="Chromosome"/>
</dbReference>
<dbReference type="AlphaFoldDB" id="A0A0U4BCF1"/>
<dbReference type="EMBL" id="CP013909">
    <property type="protein sequence ID" value="ALW84251.1"/>
    <property type="molecule type" value="Genomic_DNA"/>
</dbReference>
<name>A0A0U4BCF1_9BACT</name>
<feature type="domain" description="DUF1232" evidence="6">
    <location>
        <begin position="96"/>
        <end position="131"/>
    </location>
</feature>
<evidence type="ECO:0000256" key="5">
    <source>
        <dbReference type="SAM" id="MobiDB-lite"/>
    </source>
</evidence>
<evidence type="ECO:0000256" key="1">
    <source>
        <dbReference type="ARBA" id="ARBA00004127"/>
    </source>
</evidence>